<dbReference type="AlphaFoldDB" id="A0A5J4NNV8"/>
<comment type="similarity">
    <text evidence="1">Belongs to the tubulin family.</text>
</comment>
<dbReference type="Pfam" id="PF03953">
    <property type="entry name" value="Tubulin_C"/>
    <property type="match status" value="1"/>
</dbReference>
<dbReference type="InterPro" id="IPR000217">
    <property type="entry name" value="Tubulin"/>
</dbReference>
<keyword evidence="4" id="KW-0378">Hydrolase</keyword>
<proteinExistence type="inferred from homology"/>
<gene>
    <name evidence="8" type="ORF">DEA37_0000443</name>
</gene>
<evidence type="ECO:0000256" key="1">
    <source>
        <dbReference type="ARBA" id="ARBA00009636"/>
    </source>
</evidence>
<dbReference type="SUPFAM" id="SSF55307">
    <property type="entry name" value="Tubulin C-terminal domain-like"/>
    <property type="match status" value="1"/>
</dbReference>
<protein>
    <submittedName>
        <fullName evidence="8">Tubulin alpha</fullName>
    </submittedName>
</protein>
<dbReference type="GO" id="GO:0005525">
    <property type="term" value="F:GTP binding"/>
    <property type="evidence" value="ECO:0007669"/>
    <property type="project" value="UniProtKB-KW"/>
</dbReference>
<dbReference type="InterPro" id="IPR008280">
    <property type="entry name" value="Tub_FtsZ_C"/>
</dbReference>
<name>A0A5J4NNV8_9TREM</name>
<evidence type="ECO:0000259" key="7">
    <source>
        <dbReference type="Pfam" id="PF03953"/>
    </source>
</evidence>
<evidence type="ECO:0000256" key="5">
    <source>
        <dbReference type="ARBA" id="ARBA00023134"/>
    </source>
</evidence>
<sequence>MTDLIKYIRNQRTIKFTEWCPTGFKIGLSTQPPLMVPSDDWTKDNRAVCMISNSMSISEAWTRLNHKFDCMCGRRSFVHWYVAEGMEENGILETKEDLIVLGKDYEEVGLDATVD</sequence>
<dbReference type="EMBL" id="QNGE01001606">
    <property type="protein sequence ID" value="KAA3677221.1"/>
    <property type="molecule type" value="Genomic_DNA"/>
</dbReference>
<comment type="caution">
    <text evidence="8">The sequence shown here is derived from an EMBL/GenBank/DDBJ whole genome shotgun (WGS) entry which is preliminary data.</text>
</comment>
<dbReference type="PANTHER" id="PTHR11588">
    <property type="entry name" value="TUBULIN"/>
    <property type="match status" value="1"/>
</dbReference>
<keyword evidence="5" id="KW-0342">GTP-binding</keyword>
<dbReference type="InterPro" id="IPR023123">
    <property type="entry name" value="Tubulin_C"/>
</dbReference>
<dbReference type="InterPro" id="IPR018316">
    <property type="entry name" value="Tubulin/FtsZ_2-layer-sand-dom"/>
</dbReference>
<evidence type="ECO:0000256" key="2">
    <source>
        <dbReference type="ARBA" id="ARBA00022701"/>
    </source>
</evidence>
<dbReference type="GO" id="GO:0016787">
    <property type="term" value="F:hydrolase activity"/>
    <property type="evidence" value="ECO:0007669"/>
    <property type="project" value="UniProtKB-KW"/>
</dbReference>
<evidence type="ECO:0000256" key="3">
    <source>
        <dbReference type="ARBA" id="ARBA00022741"/>
    </source>
</evidence>
<organism evidence="8 9">
    <name type="scientific">Paragonimus westermani</name>
    <dbReference type="NCBI Taxonomy" id="34504"/>
    <lineage>
        <taxon>Eukaryota</taxon>
        <taxon>Metazoa</taxon>
        <taxon>Spiralia</taxon>
        <taxon>Lophotrochozoa</taxon>
        <taxon>Platyhelminthes</taxon>
        <taxon>Trematoda</taxon>
        <taxon>Digenea</taxon>
        <taxon>Plagiorchiida</taxon>
        <taxon>Troglotremata</taxon>
        <taxon>Troglotrematidae</taxon>
        <taxon>Paragonimus</taxon>
    </lineage>
</organism>
<keyword evidence="2" id="KW-0493">Microtubule</keyword>
<dbReference type="Gene3D" id="3.30.1330.20">
    <property type="entry name" value="Tubulin/FtsZ, C-terminal domain"/>
    <property type="match status" value="1"/>
</dbReference>
<evidence type="ECO:0000313" key="9">
    <source>
        <dbReference type="Proteomes" id="UP000324629"/>
    </source>
</evidence>
<dbReference type="PRINTS" id="PR01162">
    <property type="entry name" value="ALPHATUBULIN"/>
</dbReference>
<dbReference type="InterPro" id="IPR037103">
    <property type="entry name" value="Tubulin/FtsZ-like_C"/>
</dbReference>
<dbReference type="Proteomes" id="UP000324629">
    <property type="component" value="Unassembled WGS sequence"/>
</dbReference>
<reference evidence="8 9" key="1">
    <citation type="journal article" date="2019" name="Gigascience">
        <title>Whole-genome sequence of the oriental lung fluke Paragonimus westermani.</title>
        <authorList>
            <person name="Oey H."/>
            <person name="Zakrzewski M."/>
            <person name="Narain K."/>
            <person name="Devi K.R."/>
            <person name="Agatsuma T."/>
            <person name="Nawaratna S."/>
            <person name="Gobert G.N."/>
            <person name="Jones M.K."/>
            <person name="Ragan M.A."/>
            <person name="McManus D.P."/>
            <person name="Krause L."/>
        </authorList>
    </citation>
    <scope>NUCLEOTIDE SEQUENCE [LARGE SCALE GENOMIC DNA]</scope>
    <source>
        <strain evidence="8 9">IND2009</strain>
    </source>
</reference>
<dbReference type="GO" id="GO:0007017">
    <property type="term" value="P:microtubule-based process"/>
    <property type="evidence" value="ECO:0007669"/>
    <property type="project" value="InterPro"/>
</dbReference>
<dbReference type="GO" id="GO:0005874">
    <property type="term" value="C:microtubule"/>
    <property type="evidence" value="ECO:0007669"/>
    <property type="project" value="UniProtKB-KW"/>
</dbReference>
<comment type="catalytic activity">
    <reaction evidence="6">
        <text>GTP + H2O = GDP + phosphate + H(+)</text>
        <dbReference type="Rhea" id="RHEA:19669"/>
        <dbReference type="ChEBI" id="CHEBI:15377"/>
        <dbReference type="ChEBI" id="CHEBI:15378"/>
        <dbReference type="ChEBI" id="CHEBI:37565"/>
        <dbReference type="ChEBI" id="CHEBI:43474"/>
        <dbReference type="ChEBI" id="CHEBI:58189"/>
    </reaction>
    <physiologicalReaction direction="left-to-right" evidence="6">
        <dbReference type="Rhea" id="RHEA:19670"/>
    </physiologicalReaction>
</comment>
<evidence type="ECO:0000256" key="6">
    <source>
        <dbReference type="ARBA" id="ARBA00049117"/>
    </source>
</evidence>
<keyword evidence="9" id="KW-1185">Reference proteome</keyword>
<dbReference type="GO" id="GO:0005200">
    <property type="term" value="F:structural constituent of cytoskeleton"/>
    <property type="evidence" value="ECO:0007669"/>
    <property type="project" value="InterPro"/>
</dbReference>
<dbReference type="InterPro" id="IPR002452">
    <property type="entry name" value="Alpha_tubulin"/>
</dbReference>
<evidence type="ECO:0000313" key="8">
    <source>
        <dbReference type="EMBL" id="KAA3677221.1"/>
    </source>
</evidence>
<feature type="domain" description="Tubulin/FtsZ 2-layer sandwich" evidence="7">
    <location>
        <begin position="5"/>
        <end position="65"/>
    </location>
</feature>
<accession>A0A5J4NNV8</accession>
<evidence type="ECO:0000256" key="4">
    <source>
        <dbReference type="ARBA" id="ARBA00022801"/>
    </source>
</evidence>
<dbReference type="Gene3D" id="1.10.287.600">
    <property type="entry name" value="Helix hairpin bin"/>
    <property type="match status" value="1"/>
</dbReference>
<keyword evidence="3" id="KW-0547">Nucleotide-binding</keyword>